<dbReference type="Proteomes" id="UP001500185">
    <property type="component" value="Unassembled WGS sequence"/>
</dbReference>
<feature type="domain" description="SusE outer membrane protein" evidence="2">
    <location>
        <begin position="23"/>
        <end position="119"/>
    </location>
</feature>
<protein>
    <recommendedName>
        <fullName evidence="2">SusE outer membrane protein domain-containing protein</fullName>
    </recommendedName>
</protein>
<feature type="signal peptide" evidence="1">
    <location>
        <begin position="1"/>
        <end position="22"/>
    </location>
</feature>
<dbReference type="Gene3D" id="2.60.40.10">
    <property type="entry name" value="Immunoglobulins"/>
    <property type="match status" value="1"/>
</dbReference>
<dbReference type="InterPro" id="IPR013783">
    <property type="entry name" value="Ig-like_fold"/>
</dbReference>
<proteinExistence type="predicted"/>
<dbReference type="EMBL" id="BAAAGG010000021">
    <property type="protein sequence ID" value="GAA0761512.1"/>
    <property type="molecule type" value="Genomic_DNA"/>
</dbReference>
<gene>
    <name evidence="3" type="ORF">GCM10009433_20890</name>
</gene>
<comment type="caution">
    <text evidence="3">The sequence shown here is derived from an EMBL/GenBank/DDBJ whole genome shotgun (WGS) entry which is preliminary data.</text>
</comment>
<sequence>MNKNILKLTMVFFAIFAFNACSDDDEITFTAQTPPDQISFTNEFLSEYLLSSQTASNNAERFTWEAPDFGVPTPITYQLEGSTDFEFTEPVNLVETSNQQASVSVGQLLNLAESAGLDNDPETDNPDSGDLFFRVRALIGTENAENSPETISEITTLTVSILAAGGEEPLPVLPNLYLVGNATAANWDNNNNNFPMVRNPENENVFTYTGKFLGGDTNEFKLLENRGSWQPQWGLQDGNLDSSEDLGNDPGSFVISEGEGYYTLEVDTENKTSTLVSFEEAGSETYTTIGIIGFGTTGNDDGWSQDIDMTQSSFDPHIWYISEIELFDGEVKFRAENDWGTNWGSGTEFSGSASIDGPNIPTRAATYEVWFNDLTGNYNLIPIQD</sequence>
<name>A0ABN1KBV6_9FLAO</name>
<dbReference type="InterPro" id="IPR025970">
    <property type="entry name" value="SusE"/>
</dbReference>
<reference evidence="4" key="1">
    <citation type="journal article" date="2019" name="Int. J. Syst. Evol. Microbiol.">
        <title>The Global Catalogue of Microorganisms (GCM) 10K type strain sequencing project: providing services to taxonomists for standard genome sequencing and annotation.</title>
        <authorList>
            <consortium name="The Broad Institute Genomics Platform"/>
            <consortium name="The Broad Institute Genome Sequencing Center for Infectious Disease"/>
            <person name="Wu L."/>
            <person name="Ma J."/>
        </authorList>
    </citation>
    <scope>NUCLEOTIDE SEQUENCE [LARGE SCALE GENOMIC DNA]</scope>
    <source>
        <strain evidence="4">JCM 16231</strain>
    </source>
</reference>
<organism evidence="3 4">
    <name type="scientific">Psychroflexus lacisalsi</name>
    <dbReference type="NCBI Taxonomy" id="503928"/>
    <lineage>
        <taxon>Bacteria</taxon>
        <taxon>Pseudomonadati</taxon>
        <taxon>Bacteroidota</taxon>
        <taxon>Flavobacteriia</taxon>
        <taxon>Flavobacteriales</taxon>
        <taxon>Flavobacteriaceae</taxon>
        <taxon>Psychroflexus</taxon>
    </lineage>
</organism>
<evidence type="ECO:0000313" key="4">
    <source>
        <dbReference type="Proteomes" id="UP001500185"/>
    </source>
</evidence>
<accession>A0ABN1KBV6</accession>
<evidence type="ECO:0000313" key="3">
    <source>
        <dbReference type="EMBL" id="GAA0761512.1"/>
    </source>
</evidence>
<keyword evidence="4" id="KW-1185">Reference proteome</keyword>
<keyword evidence="1" id="KW-0732">Signal</keyword>
<dbReference type="Gene3D" id="2.60.40.3620">
    <property type="match status" value="2"/>
</dbReference>
<dbReference type="Pfam" id="PF14292">
    <property type="entry name" value="SusE"/>
    <property type="match status" value="1"/>
</dbReference>
<evidence type="ECO:0000259" key="2">
    <source>
        <dbReference type="Pfam" id="PF14292"/>
    </source>
</evidence>
<dbReference type="RefSeq" id="WP_224454957.1">
    <property type="nucleotide sequence ID" value="NZ_BAAAGG010000021.1"/>
</dbReference>
<evidence type="ECO:0000256" key="1">
    <source>
        <dbReference type="SAM" id="SignalP"/>
    </source>
</evidence>
<feature type="chain" id="PRO_5047359638" description="SusE outer membrane protein domain-containing protein" evidence="1">
    <location>
        <begin position="23"/>
        <end position="385"/>
    </location>
</feature>